<dbReference type="EMBL" id="VUOD01000004">
    <property type="protein sequence ID" value="KAA2285031.1"/>
    <property type="molecule type" value="Genomic_DNA"/>
</dbReference>
<gene>
    <name evidence="2" type="ORF">F0415_07250</name>
</gene>
<name>A0A5B2ZD80_9GAMM</name>
<dbReference type="AlphaFoldDB" id="A0A5B2ZD80"/>
<organism evidence="2 3">
    <name type="scientific">Arenimonas fontis</name>
    <dbReference type="NCBI Taxonomy" id="2608255"/>
    <lineage>
        <taxon>Bacteria</taxon>
        <taxon>Pseudomonadati</taxon>
        <taxon>Pseudomonadota</taxon>
        <taxon>Gammaproteobacteria</taxon>
        <taxon>Lysobacterales</taxon>
        <taxon>Lysobacteraceae</taxon>
        <taxon>Arenimonas</taxon>
    </lineage>
</organism>
<comment type="caution">
    <text evidence="2">The sequence shown here is derived from an EMBL/GenBank/DDBJ whole genome shotgun (WGS) entry which is preliminary data.</text>
</comment>
<reference evidence="2 3" key="1">
    <citation type="submission" date="2019-09" db="EMBL/GenBank/DDBJ databases">
        <title>Arenimonas chukotkensis sp. nov., a bacterium isolated from Chukotka hot spring, Arctic region, Russia.</title>
        <authorList>
            <person name="Zayulina K.S."/>
            <person name="Prokofeva M.I."/>
            <person name="Elcheninov A.G."/>
            <person name="Novikov A."/>
            <person name="Kochetkova T.V."/>
            <person name="Kublanov I.V."/>
        </authorList>
    </citation>
    <scope>NUCLEOTIDE SEQUENCE [LARGE SCALE GENOMIC DNA]</scope>
    <source>
        <strain evidence="2 3">3729k</strain>
    </source>
</reference>
<proteinExistence type="predicted"/>
<evidence type="ECO:0000313" key="2">
    <source>
        <dbReference type="EMBL" id="KAA2285031.1"/>
    </source>
</evidence>
<evidence type="ECO:0000256" key="1">
    <source>
        <dbReference type="SAM" id="SignalP"/>
    </source>
</evidence>
<feature type="chain" id="PRO_5022782007" evidence="1">
    <location>
        <begin position="33"/>
        <end position="675"/>
    </location>
</feature>
<keyword evidence="1" id="KW-0732">Signal</keyword>
<dbReference type="Proteomes" id="UP000322165">
    <property type="component" value="Unassembled WGS sequence"/>
</dbReference>
<dbReference type="InterPro" id="IPR010727">
    <property type="entry name" value="DUF1302"/>
</dbReference>
<reference evidence="2 3" key="2">
    <citation type="submission" date="2019-09" db="EMBL/GenBank/DDBJ databases">
        <authorList>
            <person name="Mazur A."/>
        </authorList>
    </citation>
    <scope>NUCLEOTIDE SEQUENCE [LARGE SCALE GENOMIC DNA]</scope>
    <source>
        <strain evidence="2 3">3729k</strain>
    </source>
</reference>
<dbReference type="Pfam" id="PF06980">
    <property type="entry name" value="DUF1302"/>
    <property type="match status" value="1"/>
</dbReference>
<sequence>MKKTIATHGQVARAPLAAAVVLGLMMAPSAQAFEFSRGELTGSFDTTVSYGYSWRVQERDDDLVAKSWFDPLLCAQNVPLGPIPVGPGRCTGSGGVPGSPAQLAALGRFSANRDDGNLKYDDGDAISSAIKITSELGLNWRDWGAFFRATYFYDFENADRDDLTREAKDRIGERFRMLDAFVYRNFALGEDGGKNGTIRLGRQVVSWGESTFIQNGINVINPVDLSALRVAGAELKEAFLPIDMLWGSINLTDNVSLEALYMFEFEEIEIDASGTYFSSNDFASPGGTYVMLGFGTTPQPVYNPERFWSTCSGGAATWVTSDRFADLAAQYGPTVAAQIIGIGCGNAVGRNPDRAASDSGQYGLALRWYAENLNETEFGFYFLNYHSRVPLLSGIAVSNPVIGAASGRFFAEYPEDIQLYGMSWNTTLPGGVAWQGEISYRPNLPLQVDDVELLYAALSPLNPFIPAPALQFNSQLGQFALGQEVRGWREHEVTQVQMTFTKLFGQVLGADQIAVVGEIGATEVWDLPPQSELRYEGEGTDTSGGCDVGDVLAAGFPGPGALLFGCMRNPQTLDGGFPTSFSWGYRLAARAEYTSVFGSPVTLAPRVAFNHDVNGITPGPGGNFLEGRKSLTLGLEAIYLNQLAFDLSYTRFSGAERYNQIHDRDFAAFTVKYSF</sequence>
<dbReference type="RefSeq" id="WP_149860530.1">
    <property type="nucleotide sequence ID" value="NZ_VUOD01000004.1"/>
</dbReference>
<feature type="signal peptide" evidence="1">
    <location>
        <begin position="1"/>
        <end position="32"/>
    </location>
</feature>
<accession>A0A5B2ZD80</accession>
<keyword evidence="3" id="KW-1185">Reference proteome</keyword>
<evidence type="ECO:0000313" key="3">
    <source>
        <dbReference type="Proteomes" id="UP000322165"/>
    </source>
</evidence>
<protein>
    <submittedName>
        <fullName evidence="2">DUF1302 domain-containing protein</fullName>
    </submittedName>
</protein>